<feature type="domain" description="C2H2-type" evidence="14">
    <location>
        <begin position="452"/>
        <end position="479"/>
    </location>
</feature>
<feature type="compositionally biased region" description="Pro residues" evidence="12">
    <location>
        <begin position="601"/>
        <end position="617"/>
    </location>
</feature>
<dbReference type="InterPro" id="IPR011333">
    <property type="entry name" value="SKP1/BTB/POZ_sf"/>
</dbReference>
<feature type="domain" description="C2H2-type" evidence="14">
    <location>
        <begin position="564"/>
        <end position="586"/>
    </location>
</feature>
<gene>
    <name evidence="16" type="primary">zbtb49</name>
</gene>
<dbReference type="FunFam" id="3.30.160.60:FF:000340">
    <property type="entry name" value="zinc finger protein 473 isoform X1"/>
    <property type="match status" value="1"/>
</dbReference>
<evidence type="ECO:0000313" key="16">
    <source>
        <dbReference type="RefSeq" id="XP_030621233.1"/>
    </source>
</evidence>
<dbReference type="GeneID" id="115804885"/>
<dbReference type="Proteomes" id="UP000504632">
    <property type="component" value="Chromosome 2"/>
</dbReference>
<keyword evidence="9" id="KW-0804">Transcription</keyword>
<keyword evidence="8" id="KW-0238">DNA-binding</keyword>
<keyword evidence="4" id="KW-0677">Repeat</keyword>
<accession>A0A6J2UMM1</accession>
<dbReference type="SUPFAM" id="SSF57667">
    <property type="entry name" value="beta-beta-alpha zinc fingers"/>
    <property type="match status" value="4"/>
</dbReference>
<dbReference type="SUPFAM" id="SSF54695">
    <property type="entry name" value="POZ domain"/>
    <property type="match status" value="1"/>
</dbReference>
<name>A0A6J2UMM1_CHACN</name>
<dbReference type="SMART" id="SM00355">
    <property type="entry name" value="ZnF_C2H2"/>
    <property type="match status" value="7"/>
</dbReference>
<evidence type="ECO:0000256" key="7">
    <source>
        <dbReference type="ARBA" id="ARBA00023015"/>
    </source>
</evidence>
<dbReference type="CTD" id="166793"/>
<dbReference type="PANTHER" id="PTHR24394">
    <property type="entry name" value="ZINC FINGER PROTEIN"/>
    <property type="match status" value="1"/>
</dbReference>
<dbReference type="GO" id="GO:0042802">
    <property type="term" value="F:identical protein binding"/>
    <property type="evidence" value="ECO:0007669"/>
    <property type="project" value="UniProtKB-ARBA"/>
</dbReference>
<keyword evidence="7" id="KW-0805">Transcription regulation</keyword>
<feature type="domain" description="C2H2-type" evidence="14">
    <location>
        <begin position="536"/>
        <end position="563"/>
    </location>
</feature>
<feature type="domain" description="C2H2-type" evidence="14">
    <location>
        <begin position="508"/>
        <end position="535"/>
    </location>
</feature>
<dbReference type="SMART" id="SM00225">
    <property type="entry name" value="BTB"/>
    <property type="match status" value="1"/>
</dbReference>
<feature type="domain" description="C2H2-type" evidence="14">
    <location>
        <begin position="396"/>
        <end position="423"/>
    </location>
</feature>
<dbReference type="OrthoDB" id="407106at2759"/>
<dbReference type="Pfam" id="PF00651">
    <property type="entry name" value="BTB"/>
    <property type="match status" value="1"/>
</dbReference>
<evidence type="ECO:0000256" key="2">
    <source>
        <dbReference type="ARBA" id="ARBA00006991"/>
    </source>
</evidence>
<evidence type="ECO:0000259" key="14">
    <source>
        <dbReference type="PROSITE" id="PS50157"/>
    </source>
</evidence>
<keyword evidence="6" id="KW-0862">Zinc</keyword>
<organism evidence="15 16">
    <name type="scientific">Chanos chanos</name>
    <name type="common">Milkfish</name>
    <name type="synonym">Mugil chanos</name>
    <dbReference type="NCBI Taxonomy" id="29144"/>
    <lineage>
        <taxon>Eukaryota</taxon>
        <taxon>Metazoa</taxon>
        <taxon>Chordata</taxon>
        <taxon>Craniata</taxon>
        <taxon>Vertebrata</taxon>
        <taxon>Euteleostomi</taxon>
        <taxon>Actinopterygii</taxon>
        <taxon>Neopterygii</taxon>
        <taxon>Teleostei</taxon>
        <taxon>Ostariophysi</taxon>
        <taxon>Gonorynchiformes</taxon>
        <taxon>Chanidae</taxon>
        <taxon>Chanos</taxon>
    </lineage>
</organism>
<dbReference type="AlphaFoldDB" id="A0A6J2UMM1"/>
<sequence length="724" mass="79174">MDGLYSHSSYLLQQLQEQRIQGLLCDCMLVVKGVCFKAHKNVLAAFSAYFRSLFQNSPGQKNDVFHLGIQDVGGIGQILDYMYTSHLEVNQDNVQALLNIAQCLQVTNILTMCNEFLKPCVPAADTPSFSLPAVLTHEQDCVLGGSLAPEVDLHCPSADTQKHSLCPSDTDHFKRPHVGSQYTSNTLEAASGIPSVPDKQPLHGYKLRNFYSKQYFKQSAAQACSTGQGPLVVEEHCNTNTANTSPIPPLPACPVNIVPRDTTQSEPASQSFAQSVPDMGTPASGGKSPPTPRPVRPKKTVYLKKYNYLRSQNALEEMAALPSQLGNSCVKDPCQQEEPPAQPTDTPVEDTVSNQSEAVVSGTESRLPSPLGVEQEELEPQGGRERSEVVGNSNKYCCEMCGKTFKHPSNLELHKRSHTGEKPYQCNICGKNFSQAGNLQTHLRRHSGEKPFICELCGKSFAASGDVQRHIIIHSGARPHLCDICGRGFTNFSNLKEHKKTHTTDKEFTCDQCGKSFNMHRKLLKHKMRHTGEKPYSCQTCGKSFAGSGDLQRHVRSHTGERPYACDRCGKSFTRTAVLRRHRSSHCKPLTDPDNADNSPEEPPPTPHSKTPMPPGQPAQLLSTPGTDRSPAPDLLKMPKHPLHPPAVHFSSCAQENSVGDKFHPASRSPLPLPTQTDGHCGLPLANRTNGGATYRSGEGTFCSSGTLWGLAMKTLQSDSEIEQ</sequence>
<dbReference type="InParanoid" id="A0A6J2UMM1"/>
<dbReference type="FunFam" id="3.30.160.60:FF:000267">
    <property type="entry name" value="Zinc finger and BTB domain-containing 49"/>
    <property type="match status" value="1"/>
</dbReference>
<dbReference type="Gene3D" id="3.30.160.60">
    <property type="entry name" value="Classic Zinc Finger"/>
    <property type="match status" value="7"/>
</dbReference>
<dbReference type="PROSITE" id="PS50097">
    <property type="entry name" value="BTB"/>
    <property type="match status" value="1"/>
</dbReference>
<evidence type="ECO:0000256" key="11">
    <source>
        <dbReference type="PROSITE-ProRule" id="PRU00042"/>
    </source>
</evidence>
<dbReference type="InterPro" id="IPR000210">
    <property type="entry name" value="BTB/POZ_dom"/>
</dbReference>
<dbReference type="FunFam" id="3.30.160.60:FF:000166">
    <property type="entry name" value="Zinc finger and BTB domain-containing 49"/>
    <property type="match status" value="1"/>
</dbReference>
<evidence type="ECO:0000256" key="9">
    <source>
        <dbReference type="ARBA" id="ARBA00023163"/>
    </source>
</evidence>
<evidence type="ECO:0000256" key="1">
    <source>
        <dbReference type="ARBA" id="ARBA00004123"/>
    </source>
</evidence>
<feature type="compositionally biased region" description="Polar residues" evidence="12">
    <location>
        <begin position="261"/>
        <end position="274"/>
    </location>
</feature>
<dbReference type="RefSeq" id="XP_030621233.1">
    <property type="nucleotide sequence ID" value="XM_030765373.1"/>
</dbReference>
<keyword evidence="10" id="KW-0539">Nucleus</keyword>
<evidence type="ECO:0000256" key="6">
    <source>
        <dbReference type="ARBA" id="ARBA00022833"/>
    </source>
</evidence>
<dbReference type="InterPro" id="IPR013087">
    <property type="entry name" value="Znf_C2H2_type"/>
</dbReference>
<dbReference type="GO" id="GO:0005634">
    <property type="term" value="C:nucleus"/>
    <property type="evidence" value="ECO:0007669"/>
    <property type="project" value="UniProtKB-SubCell"/>
</dbReference>
<protein>
    <submittedName>
        <fullName evidence="16">Zinc finger and BTB domain-containing protein 49</fullName>
    </submittedName>
</protein>
<dbReference type="PANTHER" id="PTHR24394:SF50">
    <property type="entry name" value="ZINC FINGER AND BTB DOMAIN CONTAINING 49"/>
    <property type="match status" value="1"/>
</dbReference>
<comment type="similarity">
    <text evidence="2">Belongs to the krueppel C2H2-type zinc-finger protein family.</text>
</comment>
<evidence type="ECO:0000256" key="3">
    <source>
        <dbReference type="ARBA" id="ARBA00022723"/>
    </source>
</evidence>
<feature type="region of interest" description="Disordered" evidence="12">
    <location>
        <begin position="580"/>
        <end position="680"/>
    </location>
</feature>
<feature type="region of interest" description="Disordered" evidence="12">
    <location>
        <begin position="329"/>
        <end position="387"/>
    </location>
</feature>
<keyword evidence="3" id="KW-0479">Metal-binding</keyword>
<dbReference type="GO" id="GO:0003677">
    <property type="term" value="F:DNA binding"/>
    <property type="evidence" value="ECO:0007669"/>
    <property type="project" value="UniProtKB-KW"/>
</dbReference>
<feature type="compositionally biased region" description="Polar residues" evidence="12">
    <location>
        <begin position="351"/>
        <end position="366"/>
    </location>
</feature>
<dbReference type="PROSITE" id="PS00028">
    <property type="entry name" value="ZINC_FINGER_C2H2_1"/>
    <property type="match status" value="7"/>
</dbReference>
<keyword evidence="5 11" id="KW-0863">Zinc-finger</keyword>
<feature type="domain" description="C2H2-type" evidence="14">
    <location>
        <begin position="424"/>
        <end position="451"/>
    </location>
</feature>
<evidence type="ECO:0000256" key="4">
    <source>
        <dbReference type="ARBA" id="ARBA00022737"/>
    </source>
</evidence>
<proteinExistence type="inferred from homology"/>
<dbReference type="GO" id="GO:0008270">
    <property type="term" value="F:zinc ion binding"/>
    <property type="evidence" value="ECO:0007669"/>
    <property type="project" value="UniProtKB-KW"/>
</dbReference>
<dbReference type="FunFam" id="3.30.160.60:FF:001158">
    <property type="entry name" value="zinc finger protein 22"/>
    <property type="match status" value="1"/>
</dbReference>
<reference evidence="16" key="1">
    <citation type="submission" date="2025-08" db="UniProtKB">
        <authorList>
            <consortium name="RefSeq"/>
        </authorList>
    </citation>
    <scope>IDENTIFICATION</scope>
</reference>
<evidence type="ECO:0000259" key="13">
    <source>
        <dbReference type="PROSITE" id="PS50097"/>
    </source>
</evidence>
<comment type="subcellular location">
    <subcellularLocation>
        <location evidence="1">Nucleus</location>
    </subcellularLocation>
</comment>
<keyword evidence="15" id="KW-1185">Reference proteome</keyword>
<dbReference type="Gene3D" id="3.30.710.10">
    <property type="entry name" value="Potassium Channel Kv1.1, Chain A"/>
    <property type="match status" value="1"/>
</dbReference>
<dbReference type="InterPro" id="IPR036236">
    <property type="entry name" value="Znf_C2H2_sf"/>
</dbReference>
<feature type="domain" description="C2H2-type" evidence="14">
    <location>
        <begin position="480"/>
        <end position="507"/>
    </location>
</feature>
<feature type="region of interest" description="Disordered" evidence="12">
    <location>
        <begin position="259"/>
        <end position="299"/>
    </location>
</feature>
<dbReference type="Pfam" id="PF13912">
    <property type="entry name" value="zf-C2H2_6"/>
    <property type="match status" value="1"/>
</dbReference>
<dbReference type="FunFam" id="3.30.160.60:FF:000744">
    <property type="entry name" value="zinc finger E-box-binding homeobox 1"/>
    <property type="match status" value="1"/>
</dbReference>
<dbReference type="FunFam" id="3.30.160.60:FF:000835">
    <property type="entry name" value="Zinc finger and BTB domain-containing protein 49"/>
    <property type="match status" value="1"/>
</dbReference>
<dbReference type="Pfam" id="PF00096">
    <property type="entry name" value="zf-C2H2"/>
    <property type="match status" value="6"/>
</dbReference>
<evidence type="ECO:0000256" key="10">
    <source>
        <dbReference type="ARBA" id="ARBA00023242"/>
    </source>
</evidence>
<evidence type="ECO:0000256" key="5">
    <source>
        <dbReference type="ARBA" id="ARBA00022771"/>
    </source>
</evidence>
<evidence type="ECO:0000256" key="8">
    <source>
        <dbReference type="ARBA" id="ARBA00023125"/>
    </source>
</evidence>
<evidence type="ECO:0000313" key="15">
    <source>
        <dbReference type="Proteomes" id="UP000504632"/>
    </source>
</evidence>
<dbReference type="GO" id="GO:0000981">
    <property type="term" value="F:DNA-binding transcription factor activity, RNA polymerase II-specific"/>
    <property type="evidence" value="ECO:0007669"/>
    <property type="project" value="TreeGrafter"/>
</dbReference>
<feature type="domain" description="BTB" evidence="13">
    <location>
        <begin position="25"/>
        <end position="91"/>
    </location>
</feature>
<dbReference type="CDD" id="cd18233">
    <property type="entry name" value="BTB_POZ_ZBTB49"/>
    <property type="match status" value="1"/>
</dbReference>
<dbReference type="FunFam" id="3.30.160.60:FF:000508">
    <property type="entry name" value="Myeloid zinc finger 1"/>
    <property type="match status" value="1"/>
</dbReference>
<dbReference type="PROSITE" id="PS50157">
    <property type="entry name" value="ZINC_FINGER_C2H2_2"/>
    <property type="match status" value="7"/>
</dbReference>
<evidence type="ECO:0000256" key="12">
    <source>
        <dbReference type="SAM" id="MobiDB-lite"/>
    </source>
</evidence>